<feature type="domain" description="ABC transporter" evidence="4">
    <location>
        <begin position="187"/>
        <end position="413"/>
    </location>
</feature>
<dbReference type="Proteomes" id="UP000241507">
    <property type="component" value="Chromosome"/>
</dbReference>
<dbReference type="InterPro" id="IPR003439">
    <property type="entry name" value="ABC_transporter-like_ATP-bd"/>
</dbReference>
<dbReference type="InterPro" id="IPR027417">
    <property type="entry name" value="P-loop_NTPase"/>
</dbReference>
<dbReference type="AlphaFoldDB" id="A0A2R3Z560"/>
<dbReference type="Gene3D" id="3.40.50.300">
    <property type="entry name" value="P-loop containing nucleotide triphosphate hydrolases"/>
    <property type="match status" value="2"/>
</dbReference>
<dbReference type="PROSITE" id="PS50893">
    <property type="entry name" value="ABC_TRANSPORTER_2"/>
    <property type="match status" value="1"/>
</dbReference>
<dbReference type="GO" id="GO:0016887">
    <property type="term" value="F:ATP hydrolysis activity"/>
    <property type="evidence" value="ECO:0007669"/>
    <property type="project" value="InterPro"/>
</dbReference>
<sequence>MAPQNFHYGLAGAYGTSKKGLIADLLHGKLPEDLKFLDHKKIGYFSDEFLDRFIEEDSRHGSSGLSANRSIRTFSTGEKRKALLQYLIAEKNDVLILDNPFDALDQESVRELKARFFELHDEISVIQLIKREEDLLPFIEKIIQVRQDQILIIDRENFNFQHIENNGNSASIPAPLKRYRNIPQELIRLENVSVNYEGRPILNKINWSVQKGEFWELRGPNGSGKTTLLDMIYGDNPKAYGQEIYLFGNRKGSGESVWEIKDKIGYFSPAMTELFKGNYSLCEMVLGGLFDSIGLYRTASEIQKQLAEKWLQALELSDKKKLKFYKASRLEQRMVLIARAMIKHPPLLILDEPAVGLDDESARMLVNLINKIASESETAIIFVSHRKEKGLSAQKTYRLIPSANGSEGVEESV</sequence>
<dbReference type="InterPro" id="IPR003593">
    <property type="entry name" value="AAA+_ATPase"/>
</dbReference>
<accession>A0A2R3Z560</accession>
<protein>
    <submittedName>
        <fullName evidence="5">ABC transporter</fullName>
    </submittedName>
</protein>
<evidence type="ECO:0000256" key="2">
    <source>
        <dbReference type="ARBA" id="ARBA00022741"/>
    </source>
</evidence>
<dbReference type="GO" id="GO:0043190">
    <property type="term" value="C:ATP-binding cassette (ABC) transporter complex"/>
    <property type="evidence" value="ECO:0007669"/>
    <property type="project" value="TreeGrafter"/>
</dbReference>
<dbReference type="GO" id="GO:0005524">
    <property type="term" value="F:ATP binding"/>
    <property type="evidence" value="ECO:0007669"/>
    <property type="project" value="UniProtKB-KW"/>
</dbReference>
<evidence type="ECO:0000256" key="1">
    <source>
        <dbReference type="ARBA" id="ARBA00022448"/>
    </source>
</evidence>
<reference evidence="6" key="1">
    <citation type="submission" date="2018-03" db="EMBL/GenBank/DDBJ databases">
        <title>Gramella fulva sp. nov., isolated from a dry surface of tidal flat.</title>
        <authorList>
            <person name="Hwang S.H."/>
            <person name="Hwang W.M."/>
            <person name="Kang K."/>
            <person name="Ahn T.-Y."/>
        </authorList>
    </citation>
    <scope>NUCLEOTIDE SEQUENCE [LARGE SCALE GENOMIC DNA]</scope>
    <source>
        <strain evidence="6">SH35</strain>
    </source>
</reference>
<dbReference type="KEGG" id="grs:C7S20_09110"/>
<dbReference type="EMBL" id="CP028136">
    <property type="protein sequence ID" value="AVR45417.1"/>
    <property type="molecule type" value="Genomic_DNA"/>
</dbReference>
<gene>
    <name evidence="5" type="ORF">C7S20_09110</name>
</gene>
<keyword evidence="6" id="KW-1185">Reference proteome</keyword>
<evidence type="ECO:0000313" key="6">
    <source>
        <dbReference type="Proteomes" id="UP000241507"/>
    </source>
</evidence>
<dbReference type="RefSeq" id="WP_107012195.1">
    <property type="nucleotide sequence ID" value="NZ_CP028136.1"/>
</dbReference>
<proteinExistence type="predicted"/>
<dbReference type="InterPro" id="IPR050095">
    <property type="entry name" value="ECF_ABC_transporter_ATP-bd"/>
</dbReference>
<dbReference type="Pfam" id="PF00005">
    <property type="entry name" value="ABC_tran"/>
    <property type="match status" value="1"/>
</dbReference>
<dbReference type="OrthoDB" id="9789994at2"/>
<keyword evidence="2" id="KW-0547">Nucleotide-binding</keyword>
<dbReference type="PANTHER" id="PTHR43553:SF3">
    <property type="entry name" value="ABC TRANSPORTER ATP-BINDING PROTEIN MODF"/>
    <property type="match status" value="1"/>
</dbReference>
<dbReference type="SUPFAM" id="SSF52540">
    <property type="entry name" value="P-loop containing nucleoside triphosphate hydrolases"/>
    <property type="match status" value="2"/>
</dbReference>
<dbReference type="PANTHER" id="PTHR43553">
    <property type="entry name" value="HEAVY METAL TRANSPORTER"/>
    <property type="match status" value="1"/>
</dbReference>
<keyword evidence="1" id="KW-0813">Transport</keyword>
<dbReference type="SMART" id="SM00382">
    <property type="entry name" value="AAA"/>
    <property type="match status" value="2"/>
</dbReference>
<keyword evidence="3" id="KW-0067">ATP-binding</keyword>
<evidence type="ECO:0000259" key="4">
    <source>
        <dbReference type="PROSITE" id="PS50893"/>
    </source>
</evidence>
<name>A0A2R3Z560_9FLAO</name>
<evidence type="ECO:0000313" key="5">
    <source>
        <dbReference type="EMBL" id="AVR45417.1"/>
    </source>
</evidence>
<organism evidence="5 6">
    <name type="scientific">Christiangramia fulva</name>
    <dbReference type="NCBI Taxonomy" id="2126553"/>
    <lineage>
        <taxon>Bacteria</taxon>
        <taxon>Pseudomonadati</taxon>
        <taxon>Bacteroidota</taxon>
        <taxon>Flavobacteriia</taxon>
        <taxon>Flavobacteriales</taxon>
        <taxon>Flavobacteriaceae</taxon>
        <taxon>Christiangramia</taxon>
    </lineage>
</organism>
<dbReference type="GO" id="GO:0042626">
    <property type="term" value="F:ATPase-coupled transmembrane transporter activity"/>
    <property type="evidence" value="ECO:0007669"/>
    <property type="project" value="TreeGrafter"/>
</dbReference>
<evidence type="ECO:0000256" key="3">
    <source>
        <dbReference type="ARBA" id="ARBA00022840"/>
    </source>
</evidence>